<name>A0AAD6Q9L9_9ROSI</name>
<reference evidence="1" key="1">
    <citation type="journal article" date="2023" name="Mol. Ecol. Resour.">
        <title>Chromosome-level genome assembly of a triploid poplar Populus alba 'Berolinensis'.</title>
        <authorList>
            <person name="Chen S."/>
            <person name="Yu Y."/>
            <person name="Wang X."/>
            <person name="Wang S."/>
            <person name="Zhang T."/>
            <person name="Zhou Y."/>
            <person name="He R."/>
            <person name="Meng N."/>
            <person name="Wang Y."/>
            <person name="Liu W."/>
            <person name="Liu Z."/>
            <person name="Liu J."/>
            <person name="Guo Q."/>
            <person name="Huang H."/>
            <person name="Sederoff R.R."/>
            <person name="Wang G."/>
            <person name="Qu G."/>
            <person name="Chen S."/>
        </authorList>
    </citation>
    <scope>NUCLEOTIDE SEQUENCE</scope>
    <source>
        <strain evidence="1">SC-2020</strain>
    </source>
</reference>
<protein>
    <submittedName>
        <fullName evidence="1">Uncharacterized protein</fullName>
    </submittedName>
</protein>
<dbReference type="AlphaFoldDB" id="A0AAD6Q9L9"/>
<dbReference type="Proteomes" id="UP001164929">
    <property type="component" value="Chromosome 9"/>
</dbReference>
<comment type="caution">
    <text evidence="1">The sequence shown here is derived from an EMBL/GenBank/DDBJ whole genome shotgun (WGS) entry which is preliminary data.</text>
</comment>
<accession>A0AAD6Q9L9</accession>
<keyword evidence="2" id="KW-1185">Reference proteome</keyword>
<sequence length="63" mass="7052">MCIDFAADTMCIVPHCRNVEVDRGSIYELQGDKFFPSFGRVLDMSLIQKHASNVEVDLKCSGN</sequence>
<proteinExistence type="predicted"/>
<dbReference type="EMBL" id="JAQIZT010000009">
    <property type="protein sequence ID" value="KAJ6984111.1"/>
    <property type="molecule type" value="Genomic_DNA"/>
</dbReference>
<evidence type="ECO:0000313" key="2">
    <source>
        <dbReference type="Proteomes" id="UP001164929"/>
    </source>
</evidence>
<gene>
    <name evidence="1" type="ORF">NC653_022369</name>
</gene>
<evidence type="ECO:0000313" key="1">
    <source>
        <dbReference type="EMBL" id="KAJ6984111.1"/>
    </source>
</evidence>
<organism evidence="1 2">
    <name type="scientific">Populus alba x Populus x berolinensis</name>
    <dbReference type="NCBI Taxonomy" id="444605"/>
    <lineage>
        <taxon>Eukaryota</taxon>
        <taxon>Viridiplantae</taxon>
        <taxon>Streptophyta</taxon>
        <taxon>Embryophyta</taxon>
        <taxon>Tracheophyta</taxon>
        <taxon>Spermatophyta</taxon>
        <taxon>Magnoliopsida</taxon>
        <taxon>eudicotyledons</taxon>
        <taxon>Gunneridae</taxon>
        <taxon>Pentapetalae</taxon>
        <taxon>rosids</taxon>
        <taxon>fabids</taxon>
        <taxon>Malpighiales</taxon>
        <taxon>Salicaceae</taxon>
        <taxon>Saliceae</taxon>
        <taxon>Populus</taxon>
    </lineage>
</organism>